<dbReference type="SUPFAM" id="SSF57959">
    <property type="entry name" value="Leucine zipper domain"/>
    <property type="match status" value="1"/>
</dbReference>
<reference evidence="6 7" key="1">
    <citation type="journal article" date="2009" name="Nature">
        <title>Evolution of pathogenicity and sexual reproduction in eight Candida genomes.</title>
        <authorList>
            <person name="Butler G."/>
            <person name="Rasmussen M.D."/>
            <person name="Lin M.F."/>
            <person name="Santos M.A."/>
            <person name="Sakthikumar S."/>
            <person name="Munro C.A."/>
            <person name="Rheinbay E."/>
            <person name="Grabherr M."/>
            <person name="Forche A."/>
            <person name="Reedy J.L."/>
            <person name="Agrafioti I."/>
            <person name="Arnaud M.B."/>
            <person name="Bates S."/>
            <person name="Brown A.J."/>
            <person name="Brunke S."/>
            <person name="Costanzo M.C."/>
            <person name="Fitzpatrick D.A."/>
            <person name="de Groot P.W."/>
            <person name="Harris D."/>
            <person name="Hoyer L.L."/>
            <person name="Hube B."/>
            <person name="Klis F.M."/>
            <person name="Kodira C."/>
            <person name="Lennard N."/>
            <person name="Logue M.E."/>
            <person name="Martin R."/>
            <person name="Neiman A.M."/>
            <person name="Nikolaou E."/>
            <person name="Quail M.A."/>
            <person name="Quinn J."/>
            <person name="Santos M.C."/>
            <person name="Schmitzberger F.F."/>
            <person name="Sherlock G."/>
            <person name="Shah P."/>
            <person name="Silverstein K.A."/>
            <person name="Skrzypek M.S."/>
            <person name="Soll D."/>
            <person name="Staggs R."/>
            <person name="Stansfield I."/>
            <person name="Stumpf M.P."/>
            <person name="Sudbery P.E."/>
            <person name="Srikantha T."/>
            <person name="Zeng Q."/>
            <person name="Berman J."/>
            <person name="Berriman M."/>
            <person name="Heitman J."/>
            <person name="Gow N.A."/>
            <person name="Lorenz M.C."/>
            <person name="Birren B.W."/>
            <person name="Kellis M."/>
            <person name="Cuomo C.A."/>
        </authorList>
    </citation>
    <scope>NUCLEOTIDE SEQUENCE [LARGE SCALE GENOMIC DNA]</scope>
    <source>
        <strain evidence="7">ATCC MYA-3404 / T1</strain>
    </source>
</reference>
<feature type="region of interest" description="Disordered" evidence="4">
    <location>
        <begin position="101"/>
        <end position="170"/>
    </location>
</feature>
<comment type="subcellular location">
    <subcellularLocation>
        <location evidence="2">Cytoplasm</location>
    </subcellularLocation>
    <subcellularLocation>
        <location evidence="1">Nucleus</location>
    </subcellularLocation>
</comment>
<dbReference type="SUPFAM" id="SSF111430">
    <property type="entry name" value="YAP1 redox domain"/>
    <property type="match status" value="1"/>
</dbReference>
<evidence type="ECO:0000256" key="1">
    <source>
        <dbReference type="ARBA" id="ARBA00004123"/>
    </source>
</evidence>
<feature type="region of interest" description="Disordered" evidence="4">
    <location>
        <begin position="185"/>
        <end position="253"/>
    </location>
</feature>
<dbReference type="Pfam" id="PF00170">
    <property type="entry name" value="bZIP_1"/>
    <property type="match status" value="1"/>
</dbReference>
<keyword evidence="7" id="KW-1185">Reference proteome</keyword>
<name>C5MA86_CANTT</name>
<dbReference type="InterPro" id="IPR046347">
    <property type="entry name" value="bZIP_sf"/>
</dbReference>
<dbReference type="Proteomes" id="UP000002037">
    <property type="component" value="Unassembled WGS sequence"/>
</dbReference>
<dbReference type="KEGG" id="ctp:CTRG_02398"/>
<dbReference type="VEuPathDB" id="FungiDB:CTRG_02398"/>
<dbReference type="EMBL" id="GG692397">
    <property type="protein sequence ID" value="EER33580.1"/>
    <property type="molecule type" value="Genomic_DNA"/>
</dbReference>
<dbReference type="PROSITE" id="PS50217">
    <property type="entry name" value="BZIP"/>
    <property type="match status" value="1"/>
</dbReference>
<dbReference type="Gene3D" id="1.20.5.170">
    <property type="match status" value="1"/>
</dbReference>
<sequence>MTDVKRNFSDIASPANLDENKKIHTQTKVGRKPIETEPKSKRTAQNRAAQRAYRERKERKMKDLEDKVKLLEDANVKAETETDFLRAQVDILKSELAKYRGGNTDFSDLNLPTRVGHLSHPNSGNYQHRSENTPMSSISSSNSIKSPDMDKPSSASSVSNSSPGIAFENPWSKDNLQKLKELQHQQKLKVEHQHQHHHHQQQQQPQRIPQQSQQQTQQQGCPDLVSGSSSSTSPLNDNLLVTPDSLTSGSTNNNYNNNVSMNFGFSNDFDEQVDPFCASLNEACGTRKNPVPKYKRSDSKTNTMTQSHASPFSNLVTPDANGNESVANVTDYMNDPFFNSMATDYNFNFSDKKNLGQDQDPLSFLDNNFDVSLAFGDPSPEQVQDPISLLTTEESIYDPTVDITTKVEDVNTNFNFNDFIKSSLPEKHTKLQTNNKLPSREDDDNEIVPAPEQTLKCSEIWDRITAHPKYTEIDIDGLCQELKNKAKCSEKGVVINTADVNQLLEQSIKR</sequence>
<dbReference type="GO" id="GO:0034599">
    <property type="term" value="P:cellular response to oxidative stress"/>
    <property type="evidence" value="ECO:0007669"/>
    <property type="project" value="UniProtKB-ARBA"/>
</dbReference>
<gene>
    <name evidence="6" type="ORF">CTRG_02398</name>
</gene>
<evidence type="ECO:0000313" key="6">
    <source>
        <dbReference type="EMBL" id="EER33580.1"/>
    </source>
</evidence>
<dbReference type="RefSeq" id="XP_002548101.1">
    <property type="nucleotide sequence ID" value="XM_002548055.1"/>
</dbReference>
<feature type="compositionally biased region" description="Polar residues" evidence="4">
    <location>
        <begin position="120"/>
        <end position="135"/>
    </location>
</feature>
<dbReference type="GO" id="GO:0090575">
    <property type="term" value="C:RNA polymerase II transcription regulator complex"/>
    <property type="evidence" value="ECO:0007669"/>
    <property type="project" value="TreeGrafter"/>
</dbReference>
<keyword evidence="3" id="KW-0539">Nucleus</keyword>
<feature type="compositionally biased region" description="Basic and acidic residues" evidence="4">
    <location>
        <begin position="52"/>
        <end position="64"/>
    </location>
</feature>
<feature type="compositionally biased region" description="Low complexity" evidence="4">
    <location>
        <begin position="136"/>
        <end position="146"/>
    </location>
</feature>
<evidence type="ECO:0000256" key="4">
    <source>
        <dbReference type="SAM" id="MobiDB-lite"/>
    </source>
</evidence>
<dbReference type="eggNOG" id="ENOG502RPD7">
    <property type="taxonomic scope" value="Eukaryota"/>
</dbReference>
<feature type="region of interest" description="Disordered" evidence="4">
    <location>
        <begin position="1"/>
        <end position="64"/>
    </location>
</feature>
<feature type="compositionally biased region" description="Low complexity" evidence="4">
    <location>
        <begin position="153"/>
        <end position="162"/>
    </location>
</feature>
<feature type="compositionally biased region" description="Polar residues" evidence="4">
    <location>
        <begin position="300"/>
        <end position="319"/>
    </location>
</feature>
<feature type="domain" description="BZIP" evidence="5">
    <location>
        <begin position="36"/>
        <end position="99"/>
    </location>
</feature>
<feature type="compositionally biased region" description="Low complexity" evidence="4">
    <location>
        <begin position="201"/>
        <end position="219"/>
    </location>
</feature>
<dbReference type="InterPro" id="IPR004827">
    <property type="entry name" value="bZIP"/>
</dbReference>
<organism evidence="6 7">
    <name type="scientific">Candida tropicalis (strain ATCC MYA-3404 / T1)</name>
    <name type="common">Yeast</name>
    <dbReference type="NCBI Taxonomy" id="294747"/>
    <lineage>
        <taxon>Eukaryota</taxon>
        <taxon>Fungi</taxon>
        <taxon>Dikarya</taxon>
        <taxon>Ascomycota</taxon>
        <taxon>Saccharomycotina</taxon>
        <taxon>Pichiomycetes</taxon>
        <taxon>Debaryomycetaceae</taxon>
        <taxon>Candida/Lodderomyces clade</taxon>
        <taxon>Candida</taxon>
    </lineage>
</organism>
<dbReference type="OrthoDB" id="5380163at2759"/>
<evidence type="ECO:0000259" key="5">
    <source>
        <dbReference type="PROSITE" id="PS50217"/>
    </source>
</evidence>
<dbReference type="CDD" id="cd14688">
    <property type="entry name" value="bZIP_YAP"/>
    <property type="match status" value="1"/>
</dbReference>
<dbReference type="PROSITE" id="PS00036">
    <property type="entry name" value="BZIP_BASIC"/>
    <property type="match status" value="1"/>
</dbReference>
<dbReference type="FunFam" id="1.20.5.170:FF:000067">
    <property type="entry name" value="BZIP transcription factor"/>
    <property type="match status" value="1"/>
</dbReference>
<evidence type="ECO:0000313" key="7">
    <source>
        <dbReference type="Proteomes" id="UP000002037"/>
    </source>
</evidence>
<feature type="region of interest" description="Disordered" evidence="4">
    <location>
        <begin position="290"/>
        <end position="319"/>
    </location>
</feature>
<dbReference type="GeneID" id="8301689"/>
<dbReference type="InterPro" id="IPR050936">
    <property type="entry name" value="AP-1-like"/>
</dbReference>
<dbReference type="Gene3D" id="1.10.238.100">
    <property type="entry name" value="YAP1 redox domain. Chain B"/>
    <property type="match status" value="1"/>
</dbReference>
<dbReference type="PANTHER" id="PTHR40621">
    <property type="entry name" value="TRANSCRIPTION FACTOR KAPC-RELATED"/>
    <property type="match status" value="1"/>
</dbReference>
<dbReference type="InterPro" id="IPR023167">
    <property type="entry name" value="Yap1_redox_dom_sf"/>
</dbReference>
<dbReference type="PANTHER" id="PTHR40621:SF6">
    <property type="entry name" value="AP-1-LIKE TRANSCRIPTION FACTOR YAP1-RELATED"/>
    <property type="match status" value="1"/>
</dbReference>
<dbReference type="SMART" id="SM00338">
    <property type="entry name" value="BRLZ"/>
    <property type="match status" value="1"/>
</dbReference>
<protein>
    <recommendedName>
        <fullName evidence="5">BZIP domain-containing protein</fullName>
    </recommendedName>
</protein>
<dbReference type="Pfam" id="PF08601">
    <property type="entry name" value="PAP1"/>
    <property type="match status" value="1"/>
</dbReference>
<proteinExistence type="predicted"/>
<dbReference type="InterPro" id="IPR013910">
    <property type="entry name" value="TF_PAP1"/>
</dbReference>
<evidence type="ECO:0000256" key="3">
    <source>
        <dbReference type="ARBA" id="ARBA00023242"/>
    </source>
</evidence>
<dbReference type="GO" id="GO:0000976">
    <property type="term" value="F:transcription cis-regulatory region binding"/>
    <property type="evidence" value="ECO:0007669"/>
    <property type="project" value="InterPro"/>
</dbReference>
<dbReference type="AlphaFoldDB" id="C5MA86"/>
<dbReference type="HOGENOM" id="CLU_032750_0_0_1"/>
<accession>C5MA86</accession>
<dbReference type="GO" id="GO:0005737">
    <property type="term" value="C:cytoplasm"/>
    <property type="evidence" value="ECO:0007669"/>
    <property type="project" value="UniProtKB-SubCell"/>
</dbReference>
<evidence type="ECO:0000256" key="2">
    <source>
        <dbReference type="ARBA" id="ARBA00004496"/>
    </source>
</evidence>
<dbReference type="GO" id="GO:0001228">
    <property type="term" value="F:DNA-binding transcription activator activity, RNA polymerase II-specific"/>
    <property type="evidence" value="ECO:0007669"/>
    <property type="project" value="TreeGrafter"/>
</dbReference>
<dbReference type="STRING" id="294747.C5MA86"/>